<evidence type="ECO:0000256" key="1">
    <source>
        <dbReference type="SAM" id="MobiDB-lite"/>
    </source>
</evidence>
<dbReference type="Pfam" id="PF17996">
    <property type="entry name" value="CE2_N"/>
    <property type="match status" value="1"/>
</dbReference>
<dbReference type="Gene3D" id="3.40.50.1110">
    <property type="entry name" value="SGNH hydrolase"/>
    <property type="match status" value="1"/>
</dbReference>
<dbReference type="PANTHER" id="PTHR37834:SF2">
    <property type="entry name" value="ESTERASE, SGNH HYDROLASE-TYPE"/>
    <property type="match status" value="1"/>
</dbReference>
<keyword evidence="4" id="KW-1185">Reference proteome</keyword>
<evidence type="ECO:0000313" key="4">
    <source>
        <dbReference type="Proteomes" id="UP000683246"/>
    </source>
</evidence>
<dbReference type="RefSeq" id="WP_212697122.1">
    <property type="nucleotide sequence ID" value="NZ_CP058649.1"/>
</dbReference>
<dbReference type="KEGG" id="vpy:HZI73_04800"/>
<accession>A0A8J8MHQ1</accession>
<dbReference type="AlphaFoldDB" id="A0A8J8MHQ1"/>
<sequence length="842" mass="96543">MKVKAVMIVILLLCIGCTKVDKPIDEQKEEANDNKEKSAVEASINEDPRDEIVTKERTRIYPDNRNIKYKGRIDFENARQPILYWSGSVIQTHFEGTSLNLHFDDEGGKHGQNYYSVIIDGQETVLACEKGKQVYTVAEDLDDTVHSLKIVRRTEGWDGGTTFLGFDIDPGKRIQTPSDYAKLRIEFFGDGTVSGYGMDDAKGESKETKNKNYTQTFAAITAQNLEAEEHVTALSGLGIMKSDELDETMVDYYYRTDIHGMKVWDFKAWMPHMVIIHLGQNDYRMLQDRQPEEIKQAYVSFIHKISKKYNHNVDIVLTLGGTESMDSSSPFPQYIEEVVHMLREQEQVNTIHYMLFNDWVSTEQPKAAIHKKMAEQLTKFIKEHITHWDKKGEQLTYDLQRTQQDFYGFGAQVWAYGATDKYPDLPSIREKALEALNIQYIRIENYLESATWEDMKKLREVTNDKGIEWIYMIWYGPNHVAHNGMLKDPEGFGKWWAEHVEQLYQQGIEVEYIELMNEPDSNGEWSLGIAPKEYFQLVQHVRKELDEKGYEQVGIVGPGLTGIKHGRPEQYIEWFKDTKAEDLSIWSTHIWMDDQSGFLEGGRSIEKSWLPFEESVQEVNPHKPVFVTEYATKQSDYHNHYYKMPDNFGSWDDEKVFPYHSVSNVIPYAVRVYENTLALLNSGANSTLVWQLNDEPTEVHRKSKSWGLVDLWGNPKPVYQALLTLFPHIPVGAQVIEAPHQQAHQLYSGCFKDGNKIILGIANGNDKTYSTTVRLINAPAHLVVKDALAFEGTYYGSALTGEPDRGTIVNRTVGIENMGDGTYDIHVTLPRDSTLTVILDTE</sequence>
<dbReference type="Gene3D" id="2.60.120.260">
    <property type="entry name" value="Galactose-binding domain-like"/>
    <property type="match status" value="1"/>
</dbReference>
<proteinExistence type="predicted"/>
<dbReference type="InterPro" id="IPR017853">
    <property type="entry name" value="GH"/>
</dbReference>
<organism evidence="3 4">
    <name type="scientific">Vallitalea pronyensis</name>
    <dbReference type="NCBI Taxonomy" id="1348613"/>
    <lineage>
        <taxon>Bacteria</taxon>
        <taxon>Bacillati</taxon>
        <taxon>Bacillota</taxon>
        <taxon>Clostridia</taxon>
        <taxon>Lachnospirales</taxon>
        <taxon>Vallitaleaceae</taxon>
        <taxon>Vallitalea</taxon>
    </lineage>
</organism>
<dbReference type="InterPro" id="IPR040794">
    <property type="entry name" value="CE2_N"/>
</dbReference>
<dbReference type="EMBL" id="CP058649">
    <property type="protein sequence ID" value="QUI21652.1"/>
    <property type="molecule type" value="Genomic_DNA"/>
</dbReference>
<dbReference type="PANTHER" id="PTHR37834">
    <property type="entry name" value="GDSL-LIKE LIPASE/ACYLHYDROLASE DOMAIN PROTEIN (AFU_ORTHOLOGUE AFUA_2G00620)"/>
    <property type="match status" value="1"/>
</dbReference>
<dbReference type="Proteomes" id="UP000683246">
    <property type="component" value="Chromosome"/>
</dbReference>
<dbReference type="InterPro" id="IPR052762">
    <property type="entry name" value="PCW_deacetylase/CE"/>
</dbReference>
<evidence type="ECO:0000259" key="2">
    <source>
        <dbReference type="Pfam" id="PF17996"/>
    </source>
</evidence>
<dbReference type="InterPro" id="IPR036514">
    <property type="entry name" value="SGNH_hydro_sf"/>
</dbReference>
<name>A0A8J8MHQ1_9FIRM</name>
<feature type="compositionally biased region" description="Basic and acidic residues" evidence="1">
    <location>
        <begin position="28"/>
        <end position="39"/>
    </location>
</feature>
<dbReference type="SUPFAM" id="SSF52266">
    <property type="entry name" value="SGNH hydrolase"/>
    <property type="match status" value="1"/>
</dbReference>
<evidence type="ECO:0000313" key="3">
    <source>
        <dbReference type="EMBL" id="QUI21652.1"/>
    </source>
</evidence>
<feature type="domain" description="Carbohydrate esterase 2 N-terminal" evidence="2">
    <location>
        <begin position="69"/>
        <end position="175"/>
    </location>
</feature>
<reference evidence="3" key="1">
    <citation type="submission" date="2020-07" db="EMBL/GenBank/DDBJ databases">
        <title>Vallitalea pronyensis genome.</title>
        <authorList>
            <person name="Postec A."/>
        </authorList>
    </citation>
    <scope>NUCLEOTIDE SEQUENCE</scope>
    <source>
        <strain evidence="3">FatNI3</strain>
    </source>
</reference>
<dbReference type="Gene3D" id="3.20.20.80">
    <property type="entry name" value="Glycosidases"/>
    <property type="match status" value="1"/>
</dbReference>
<feature type="region of interest" description="Disordered" evidence="1">
    <location>
        <begin position="28"/>
        <end position="48"/>
    </location>
</feature>
<gene>
    <name evidence="3" type="ORF">HZI73_04800</name>
</gene>
<dbReference type="SUPFAM" id="SSF51445">
    <property type="entry name" value="(Trans)glycosidases"/>
    <property type="match status" value="1"/>
</dbReference>
<protein>
    <recommendedName>
        <fullName evidence="2">Carbohydrate esterase 2 N-terminal domain-containing protein</fullName>
    </recommendedName>
</protein>